<name>A0A850HM34_9FIRM</name>
<evidence type="ECO:0000313" key="3">
    <source>
        <dbReference type="Proteomes" id="UP000528555"/>
    </source>
</evidence>
<comment type="caution">
    <text evidence="2">The sequence shown here is derived from an EMBL/GenBank/DDBJ whole genome shotgun (WGS) entry which is preliminary data.</text>
</comment>
<dbReference type="Proteomes" id="UP000528555">
    <property type="component" value="Unassembled WGS sequence"/>
</dbReference>
<evidence type="ECO:0000313" key="4">
    <source>
        <dbReference type="Proteomes" id="UP000701680"/>
    </source>
</evidence>
<dbReference type="InterPro" id="IPR027417">
    <property type="entry name" value="P-loop_NTPase"/>
</dbReference>
<dbReference type="AlphaFoldDB" id="A0A850HM34"/>
<dbReference type="EMBL" id="JAAITX010000005">
    <property type="protein sequence ID" value="NVH58739.1"/>
    <property type="molecule type" value="Genomic_DNA"/>
</dbReference>
<evidence type="ECO:0000313" key="1">
    <source>
        <dbReference type="EMBL" id="NSK14965.1"/>
    </source>
</evidence>
<dbReference type="Proteomes" id="UP000701680">
    <property type="component" value="Unassembled WGS sequence"/>
</dbReference>
<keyword evidence="3" id="KW-1185">Reference proteome</keyword>
<dbReference type="RefSeq" id="WP_173814832.1">
    <property type="nucleotide sequence ID" value="NZ_JAAITX010000005.1"/>
</dbReference>
<evidence type="ECO:0000313" key="2">
    <source>
        <dbReference type="EMBL" id="NVH58739.1"/>
    </source>
</evidence>
<sequence length="310" mass="35320">MGSRNLVICDREQEYAAAFAAYLLKKQELALQVQVCQRLEQVKRIREKSEIQVLLLSEDYSEEERNSIDAEQVFILTERAGGRQISREGADSALEIYRYQSAEMILAEIFGKCSEREAFDGLFFTKVRTQKMEIIGVFSPCHRCGKTRYALELGKKLASEANVLYLNMEVYGGIGGYFSEEGPTIADALYYARQEKQDLGVILTTLVTHMGEMDYLLPVKVSEDLKGVTGEDWIDLLRQIAQCGLYDVLILDLDEGLQEVYQILSFCTQVQVIELSDPVSQAKLLQFDRELHLLGYEDVRRKLTRQEGHA</sequence>
<reference evidence="3 4" key="1">
    <citation type="journal article" date="2020" name="Cell Host Microbe">
        <title>Functional and Genomic Variation between Human-Derived Isolates of Lachnospiraceae Reveals Inter- and Intra-Species Diversity.</title>
        <authorList>
            <person name="Sorbara M.T."/>
            <person name="Littmann E.R."/>
            <person name="Fontana E."/>
            <person name="Moody T.U."/>
            <person name="Kohout C.E."/>
            <person name="Gjonbalaj M."/>
            <person name="Eaton V."/>
            <person name="Seok R."/>
            <person name="Leiner I.M."/>
            <person name="Pamer E.G."/>
        </authorList>
    </citation>
    <scope>NUCLEOTIDE SEQUENCE [LARGE SCALE GENOMIC DNA]</scope>
    <source>
        <strain evidence="2 3">MSK.17.11</strain>
        <strain evidence="1 4">MSK.17.38</strain>
    </source>
</reference>
<gene>
    <name evidence="2" type="ORF">G5A66_08790</name>
    <name evidence="1" type="ORF">G5A75_08810</name>
</gene>
<dbReference type="Gene3D" id="3.40.50.300">
    <property type="entry name" value="P-loop containing nucleotide triphosphate hydrolases"/>
    <property type="match status" value="1"/>
</dbReference>
<accession>A0A850HM34</accession>
<protein>
    <recommendedName>
        <fullName evidence="5">ParA family protein</fullName>
    </recommendedName>
</protein>
<dbReference type="EMBL" id="JAAIUO010000005">
    <property type="protein sequence ID" value="NSK14965.1"/>
    <property type="molecule type" value="Genomic_DNA"/>
</dbReference>
<reference evidence="2" key="2">
    <citation type="submission" date="2020-02" db="EMBL/GenBank/DDBJ databases">
        <authorList>
            <person name="Littmann E."/>
            <person name="Sorbara M."/>
        </authorList>
    </citation>
    <scope>NUCLEOTIDE SEQUENCE</scope>
    <source>
        <strain evidence="2">MSK.17.11</strain>
        <strain evidence="1">MSK.17.38</strain>
    </source>
</reference>
<dbReference type="Gene3D" id="3.40.50.10850">
    <property type="entry name" value="Ntrc-like two-domain protein"/>
    <property type="match status" value="1"/>
</dbReference>
<evidence type="ECO:0008006" key="5">
    <source>
        <dbReference type="Google" id="ProtNLM"/>
    </source>
</evidence>
<proteinExistence type="predicted"/>
<organism evidence="2 3">
    <name type="scientific">Dorea phocaeensis</name>
    <dbReference type="NCBI Taxonomy" id="2040291"/>
    <lineage>
        <taxon>Bacteria</taxon>
        <taxon>Bacillati</taxon>
        <taxon>Bacillota</taxon>
        <taxon>Clostridia</taxon>
        <taxon>Lachnospirales</taxon>
        <taxon>Lachnospiraceae</taxon>
        <taxon>Dorea</taxon>
    </lineage>
</organism>